<evidence type="ECO:0000313" key="2">
    <source>
        <dbReference type="EMBL" id="PXF41773.1"/>
    </source>
</evidence>
<dbReference type="EMBL" id="NBIV01000196">
    <property type="protein sequence ID" value="PXF41773.1"/>
    <property type="molecule type" value="Genomic_DNA"/>
</dbReference>
<gene>
    <name evidence="2" type="ORF">BWQ96_08494</name>
</gene>
<evidence type="ECO:0000313" key="3">
    <source>
        <dbReference type="Proteomes" id="UP000247409"/>
    </source>
</evidence>
<protein>
    <submittedName>
        <fullName evidence="2">Uncharacterized protein</fullName>
    </submittedName>
</protein>
<name>A0A2V3IIC1_9FLOR</name>
<reference evidence="2 3" key="1">
    <citation type="journal article" date="2018" name="Mol. Biol. Evol.">
        <title>Analysis of the draft genome of the red seaweed Gracilariopsis chorda provides insights into genome size evolution in Rhodophyta.</title>
        <authorList>
            <person name="Lee J."/>
            <person name="Yang E.C."/>
            <person name="Graf L."/>
            <person name="Yang J.H."/>
            <person name="Qiu H."/>
            <person name="Zel Zion U."/>
            <person name="Chan C.X."/>
            <person name="Stephens T.G."/>
            <person name="Weber A.P.M."/>
            <person name="Boo G.H."/>
            <person name="Boo S.M."/>
            <person name="Kim K.M."/>
            <person name="Shin Y."/>
            <person name="Jung M."/>
            <person name="Lee S.J."/>
            <person name="Yim H.S."/>
            <person name="Lee J.H."/>
            <person name="Bhattacharya D."/>
            <person name="Yoon H.S."/>
        </authorList>
    </citation>
    <scope>NUCLEOTIDE SEQUENCE [LARGE SCALE GENOMIC DNA]</scope>
    <source>
        <strain evidence="2 3">SKKU-2015</strain>
        <tissue evidence="2">Whole body</tissue>
    </source>
</reference>
<dbReference type="Proteomes" id="UP000247409">
    <property type="component" value="Unassembled WGS sequence"/>
</dbReference>
<sequence>MTTDGDPTASKITEHERKPEAQQIPVLVPPTPTSSLQDAMAEREAITTFHTDPIRPLNTKKAPVMGGVNEDLTRSTEEERHKVYKLQRYFVENRTRDVFRTTTIHVPRPDDMFRGVNTPSEVQRDLLSNCPTAFTVDKHFEEPRSYEIRINREDEALVKVVIPSNEQKWHVYNGTLFEDLNVGDVIGQIHYISSLESFFVFSPEKEVLGGVPKLKMQPAKADNDFGAYDLLISGIEKRVGSVYIFRHFFDLRLKNCTREEAVVWLILLIAAELETKTSLVASITR</sequence>
<feature type="region of interest" description="Disordered" evidence="1">
    <location>
        <begin position="1"/>
        <end position="33"/>
    </location>
</feature>
<evidence type="ECO:0000256" key="1">
    <source>
        <dbReference type="SAM" id="MobiDB-lite"/>
    </source>
</evidence>
<organism evidence="2 3">
    <name type="scientific">Gracilariopsis chorda</name>
    <dbReference type="NCBI Taxonomy" id="448386"/>
    <lineage>
        <taxon>Eukaryota</taxon>
        <taxon>Rhodophyta</taxon>
        <taxon>Florideophyceae</taxon>
        <taxon>Rhodymeniophycidae</taxon>
        <taxon>Gracilariales</taxon>
        <taxon>Gracilariaceae</taxon>
        <taxon>Gracilariopsis</taxon>
    </lineage>
</organism>
<proteinExistence type="predicted"/>
<keyword evidence="3" id="KW-1185">Reference proteome</keyword>
<comment type="caution">
    <text evidence="2">The sequence shown here is derived from an EMBL/GenBank/DDBJ whole genome shotgun (WGS) entry which is preliminary data.</text>
</comment>
<dbReference type="OrthoDB" id="10391128at2759"/>
<dbReference type="AlphaFoldDB" id="A0A2V3IIC1"/>
<accession>A0A2V3IIC1</accession>